<dbReference type="InParanoid" id="A0A078AR70"/>
<reference evidence="2 3" key="1">
    <citation type="submission" date="2014-06" db="EMBL/GenBank/DDBJ databases">
        <authorList>
            <person name="Swart Estienne"/>
        </authorList>
    </citation>
    <scope>NUCLEOTIDE SEQUENCE [LARGE SCALE GENOMIC DNA]</scope>
    <source>
        <strain evidence="2 3">130c</strain>
    </source>
</reference>
<keyword evidence="3" id="KW-1185">Reference proteome</keyword>
<evidence type="ECO:0000313" key="2">
    <source>
        <dbReference type="EMBL" id="CDW84910.1"/>
    </source>
</evidence>
<evidence type="ECO:0000313" key="3">
    <source>
        <dbReference type="Proteomes" id="UP000039865"/>
    </source>
</evidence>
<sequence length="435" mass="51345">MNQGDHHPSVDFSQFKSQSDLKRRKRSSQQRLLSFGNSLIQTDNQGDSDHSMKDRSNKLGLIKIHLTKVPNFYNLRLRTKVKNTSKELIKRFKEKLDQIQIVNLGGSTTSLEVLKKAEYYTQQQYDNIREGRELHNSSIQQKEFLRNRRTHLNYIKLRPASVEDNKLQIPLDNHDNHLNATEAKTQIVKQKTQKPIERGNFNMTVLNPLHTKPPLLKNIHSMMQLKKLKKDKESSYTIKKICQSRLSESRSIPGDMTNDYINMIDNKSTEQNQILLRDQSQDSMNMLENWEDKDKQSQLSSRLREQIRQSLLSEYEYIKEQQKQEDIDRLNEIMRKTRINIKKLMEDQKEEQLFQMSQNRQKMLTLLFKKDFNGLKKQFVKPEQKKLLRLSAKSQAECKRDLAIFSTLQSSQESQEFTQDMVNTTLAQQEIQIVE</sequence>
<accession>A0A078AR70</accession>
<proteinExistence type="predicted"/>
<gene>
    <name evidence="2" type="primary">Contig17483.g18594</name>
    <name evidence="2" type="ORF">STYLEM_13979</name>
</gene>
<feature type="compositionally biased region" description="Polar residues" evidence="1">
    <location>
        <begin position="35"/>
        <end position="45"/>
    </location>
</feature>
<dbReference type="Proteomes" id="UP000039865">
    <property type="component" value="Unassembled WGS sequence"/>
</dbReference>
<organism evidence="2 3">
    <name type="scientific">Stylonychia lemnae</name>
    <name type="common">Ciliate</name>
    <dbReference type="NCBI Taxonomy" id="5949"/>
    <lineage>
        <taxon>Eukaryota</taxon>
        <taxon>Sar</taxon>
        <taxon>Alveolata</taxon>
        <taxon>Ciliophora</taxon>
        <taxon>Intramacronucleata</taxon>
        <taxon>Spirotrichea</taxon>
        <taxon>Stichotrichia</taxon>
        <taxon>Sporadotrichida</taxon>
        <taxon>Oxytrichidae</taxon>
        <taxon>Stylonychinae</taxon>
        <taxon>Stylonychia</taxon>
    </lineage>
</organism>
<protein>
    <submittedName>
        <fullName evidence="2">Uncharacterized protein</fullName>
    </submittedName>
</protein>
<feature type="region of interest" description="Disordered" evidence="1">
    <location>
        <begin position="1"/>
        <end position="54"/>
    </location>
</feature>
<dbReference type="EMBL" id="CCKQ01013273">
    <property type="protein sequence ID" value="CDW84910.1"/>
    <property type="molecule type" value="Genomic_DNA"/>
</dbReference>
<evidence type="ECO:0000256" key="1">
    <source>
        <dbReference type="SAM" id="MobiDB-lite"/>
    </source>
</evidence>
<dbReference type="AlphaFoldDB" id="A0A078AR70"/>
<name>A0A078AR70_STYLE</name>